<feature type="transmembrane region" description="Helical" evidence="8">
    <location>
        <begin position="170"/>
        <end position="188"/>
    </location>
</feature>
<dbReference type="NCBIfam" id="TIGR00791">
    <property type="entry name" value="gntP"/>
    <property type="match status" value="1"/>
</dbReference>
<comment type="caution">
    <text evidence="9">The sequence shown here is derived from an EMBL/GenBank/DDBJ whole genome shotgun (WGS) entry which is preliminary data.</text>
</comment>
<evidence type="ECO:0000256" key="5">
    <source>
        <dbReference type="ARBA" id="ARBA00022989"/>
    </source>
</evidence>
<comment type="similarity">
    <text evidence="7">Belongs to the GntP permease family.</text>
</comment>
<sequence length="481" mass="48744">MNMLVVAADAPAPVGDAPTQITAAGNTQLLLAALAGIAAVVVLITVIKLHPFLSLLIASAVVALVAWVPGAAAVKSFTNGAISPNGGFSGTAGAVALLIALGAMLGQILIESGGAQRVVDTISTKLSGAALPWGMALLAALIGLPMFFEIGVVILVPIVVMVARRSGHRLILVGIPALAGLSVLHGLVPPHPGPETAIASLHADHGRTLLFGIIVAIPTLIICGPLLGRFLDRLVPIDAHAAAGAAAEAKPPAETGATRQPKFSRAVAMLLLPVALMLPDAIVKLVVTDEDNLARKILDVIGTPSVALLITVSVAYFVLGLGSGMSRSEASDSLGRGLPGVAGIMLIVCAGGGFKQVLVDAGVGNVIADWATGKNFSVLLLGWLVAVGIRLATGSATVATVTAAGIVAGLAADLSPNHLALLVLAIGCGSLFFSHVNDAGFWLVKEYFGMTVGQTIKTWSLMETAISVVGFVFVWLLSLVT</sequence>
<evidence type="ECO:0000256" key="4">
    <source>
        <dbReference type="ARBA" id="ARBA00022692"/>
    </source>
</evidence>
<evidence type="ECO:0000256" key="6">
    <source>
        <dbReference type="ARBA" id="ARBA00023136"/>
    </source>
</evidence>
<dbReference type="PANTHER" id="PTHR30354">
    <property type="entry name" value="GNT FAMILY GLUCONATE TRANSPORTER"/>
    <property type="match status" value="1"/>
</dbReference>
<keyword evidence="5 8" id="KW-1133">Transmembrane helix</keyword>
<comment type="subcellular location">
    <subcellularLocation>
        <location evidence="1">Cell membrane</location>
        <topology evidence="1">Multi-pass membrane protein</topology>
    </subcellularLocation>
</comment>
<evidence type="ECO:0000256" key="1">
    <source>
        <dbReference type="ARBA" id="ARBA00004651"/>
    </source>
</evidence>
<keyword evidence="2" id="KW-0813">Transport</keyword>
<feature type="transmembrane region" description="Helical" evidence="8">
    <location>
        <begin position="456"/>
        <end position="480"/>
    </location>
</feature>
<keyword evidence="4 8" id="KW-0812">Transmembrane</keyword>
<proteinExistence type="inferred from homology"/>
<evidence type="ECO:0000313" key="10">
    <source>
        <dbReference type="Proteomes" id="UP000006023"/>
    </source>
</evidence>
<feature type="transmembrane region" description="Helical" evidence="8">
    <location>
        <begin position="337"/>
        <end position="358"/>
    </location>
</feature>
<feature type="transmembrane region" description="Helical" evidence="8">
    <location>
        <begin position="53"/>
        <end position="74"/>
    </location>
</feature>
<dbReference type="Proteomes" id="UP000006023">
    <property type="component" value="Unassembled WGS sequence"/>
</dbReference>
<dbReference type="GO" id="GO:0005886">
    <property type="term" value="C:plasma membrane"/>
    <property type="evidence" value="ECO:0007669"/>
    <property type="project" value="UniProtKB-SubCell"/>
</dbReference>
<protein>
    <submittedName>
        <fullName evidence="9">Putative gluconate permease</fullName>
    </submittedName>
</protein>
<gene>
    <name evidence="9" type="ORF">GOAMR_78_00270</name>
</gene>
<dbReference type="AlphaFoldDB" id="G7GWS4"/>
<feature type="transmembrane region" description="Helical" evidence="8">
    <location>
        <begin position="266"/>
        <end position="286"/>
    </location>
</feature>
<accession>G7GWS4</accession>
<feature type="transmembrane region" description="Helical" evidence="8">
    <location>
        <begin position="378"/>
        <end position="407"/>
    </location>
</feature>
<organism evidence="9 10">
    <name type="scientific">Gordonia amarae NBRC 15530</name>
    <dbReference type="NCBI Taxonomy" id="1075090"/>
    <lineage>
        <taxon>Bacteria</taxon>
        <taxon>Bacillati</taxon>
        <taxon>Actinomycetota</taxon>
        <taxon>Actinomycetes</taxon>
        <taxon>Mycobacteriales</taxon>
        <taxon>Gordoniaceae</taxon>
        <taxon>Gordonia</taxon>
    </lineage>
</organism>
<dbReference type="InterPro" id="IPR003474">
    <property type="entry name" value="Glcn_transporter"/>
</dbReference>
<evidence type="ECO:0000256" key="2">
    <source>
        <dbReference type="ARBA" id="ARBA00022448"/>
    </source>
</evidence>
<keyword evidence="3" id="KW-1003">Cell membrane</keyword>
<dbReference type="Pfam" id="PF02447">
    <property type="entry name" value="GntP_permease"/>
    <property type="match status" value="1"/>
</dbReference>
<feature type="transmembrane region" description="Helical" evidence="8">
    <location>
        <begin position="130"/>
        <end position="163"/>
    </location>
</feature>
<dbReference type="RefSeq" id="WP_005193523.1">
    <property type="nucleotide sequence ID" value="NZ_BAED01000078.1"/>
</dbReference>
<dbReference type="GO" id="GO:0015128">
    <property type="term" value="F:gluconate transmembrane transporter activity"/>
    <property type="evidence" value="ECO:0007669"/>
    <property type="project" value="InterPro"/>
</dbReference>
<dbReference type="PIRSF" id="PIRSF002746">
    <property type="entry name" value="Gluconate_transporter"/>
    <property type="match status" value="1"/>
</dbReference>
<dbReference type="eggNOG" id="COG2610">
    <property type="taxonomic scope" value="Bacteria"/>
</dbReference>
<reference evidence="9 10" key="1">
    <citation type="submission" date="2011-11" db="EMBL/GenBank/DDBJ databases">
        <title>Whole genome shotgun sequence of Gordonia amarae NBRC 15530.</title>
        <authorList>
            <person name="Takarada H."/>
            <person name="Hosoyama A."/>
            <person name="Tsuchikane K."/>
            <person name="Katsumata H."/>
            <person name="Yamazaki S."/>
            <person name="Fujita N."/>
        </authorList>
    </citation>
    <scope>NUCLEOTIDE SEQUENCE [LARGE SCALE GENOMIC DNA]</scope>
    <source>
        <strain evidence="9 10">NBRC 15530</strain>
    </source>
</reference>
<feature type="transmembrane region" description="Helical" evidence="8">
    <location>
        <begin position="86"/>
        <end position="110"/>
    </location>
</feature>
<feature type="transmembrane region" description="Helical" evidence="8">
    <location>
        <begin position="306"/>
        <end position="325"/>
    </location>
</feature>
<evidence type="ECO:0000256" key="3">
    <source>
        <dbReference type="ARBA" id="ARBA00022475"/>
    </source>
</evidence>
<keyword evidence="6 8" id="KW-0472">Membrane</keyword>
<dbReference type="STRING" id="1075090.GOAMR_78_00270"/>
<name>G7GWS4_9ACTN</name>
<keyword evidence="10" id="KW-1185">Reference proteome</keyword>
<evidence type="ECO:0000256" key="8">
    <source>
        <dbReference type="SAM" id="Phobius"/>
    </source>
</evidence>
<feature type="transmembrane region" description="Helical" evidence="8">
    <location>
        <begin position="29"/>
        <end position="47"/>
    </location>
</feature>
<evidence type="ECO:0000313" key="9">
    <source>
        <dbReference type="EMBL" id="GAB08049.1"/>
    </source>
</evidence>
<feature type="transmembrane region" description="Helical" evidence="8">
    <location>
        <begin position="208"/>
        <end position="227"/>
    </location>
</feature>
<dbReference type="EMBL" id="BAED01000078">
    <property type="protein sequence ID" value="GAB08049.1"/>
    <property type="molecule type" value="Genomic_DNA"/>
</dbReference>
<evidence type="ECO:0000256" key="7">
    <source>
        <dbReference type="ARBA" id="ARBA00049663"/>
    </source>
</evidence>
<feature type="transmembrane region" description="Helical" evidence="8">
    <location>
        <begin position="419"/>
        <end position="436"/>
    </location>
</feature>
<dbReference type="PANTHER" id="PTHR30354:SF22">
    <property type="entry name" value="HIGH-AFFINITY GLUCONATE TRANSPORTER"/>
    <property type="match status" value="1"/>
</dbReference>